<keyword evidence="5" id="KW-1185">Reference proteome</keyword>
<protein>
    <recommendedName>
        <fullName evidence="3">BTB domain-containing protein</fullName>
    </recommendedName>
</protein>
<dbReference type="PROSITE" id="PS50097">
    <property type="entry name" value="BTB"/>
    <property type="match status" value="1"/>
</dbReference>
<evidence type="ECO:0000313" key="5">
    <source>
        <dbReference type="Proteomes" id="UP001176940"/>
    </source>
</evidence>
<dbReference type="Gene3D" id="3.30.710.10">
    <property type="entry name" value="Potassium Channel Kv1.1, Chain A"/>
    <property type="match status" value="1"/>
</dbReference>
<dbReference type="Pfam" id="PF00651">
    <property type="entry name" value="BTB"/>
    <property type="match status" value="1"/>
</dbReference>
<dbReference type="CDD" id="cd18240">
    <property type="entry name" value="BTB_POZ_KLHL10"/>
    <property type="match status" value="1"/>
</dbReference>
<sequence length="515" mass="58784">MESKMIPEAFNIFNELRMEGKLCDIVIKVGDVEFNAHKTILCGCSPYFRALFTNGWNNSEEKAYEISGVSPEIMSFILEYAYTRTVPINADNVENLFIAADYFNILDLIQRCSDFLINQLCPENSIGIYKFTECYYCPKLHQKACAYILHHFENIMKTSDEFPELSATELKGLLENDELNVKHEEAAFEAIIKWINYNPASRQQYISDLLPEVRFAFMPTEYYGNNVKSNIYIRDNEECKPILINASQAMSNRYANGPSVFQNPVFLVQSCLPLVVGVEVELTNAMESYDARADRWINVTCEEESPRAYHGTAYLNGYVYIIGGFDGVDYCNDVTRFNPVKKAWKQVAPMHSKRCYVSVTILDENIYAMGGHDGHFHLNTAERYEPETNQWSLIAPMNEQRSDAGATTLNDRIYICGGLNGNECLITAEMYNLDTMQWSIISPMSSRRCGLGVVAYGEKVYVIHIDKLDKRAKQQNADQQSPQQVNYKKTSKDLALLSWSECQEILRAMTPGRNN</sequence>
<comment type="caution">
    <text evidence="4">The sequence shown here is derived from an EMBL/GenBank/DDBJ whole genome shotgun (WGS) entry which is preliminary data.</text>
</comment>
<name>A0ABN9LW19_9NEOB</name>
<gene>
    <name evidence="4" type="ORF">RIMI_LOCUS13813256</name>
</gene>
<proteinExistence type="predicted"/>
<dbReference type="InterPro" id="IPR006652">
    <property type="entry name" value="Kelch_1"/>
</dbReference>
<dbReference type="InterPro" id="IPR000210">
    <property type="entry name" value="BTB/POZ_dom"/>
</dbReference>
<dbReference type="PANTHER" id="PTHR24412">
    <property type="entry name" value="KELCH PROTEIN"/>
    <property type="match status" value="1"/>
</dbReference>
<dbReference type="PIRSF" id="PIRSF037037">
    <property type="entry name" value="Kelch-like_protein_gigaxonin"/>
    <property type="match status" value="1"/>
</dbReference>
<dbReference type="CDD" id="cd18450">
    <property type="entry name" value="BACK_KLHL10"/>
    <property type="match status" value="1"/>
</dbReference>
<dbReference type="InterPro" id="IPR015915">
    <property type="entry name" value="Kelch-typ_b-propeller"/>
</dbReference>
<organism evidence="4 5">
    <name type="scientific">Ranitomeya imitator</name>
    <name type="common">mimic poison frog</name>
    <dbReference type="NCBI Taxonomy" id="111125"/>
    <lineage>
        <taxon>Eukaryota</taxon>
        <taxon>Metazoa</taxon>
        <taxon>Chordata</taxon>
        <taxon>Craniata</taxon>
        <taxon>Vertebrata</taxon>
        <taxon>Euteleostomi</taxon>
        <taxon>Amphibia</taxon>
        <taxon>Batrachia</taxon>
        <taxon>Anura</taxon>
        <taxon>Neobatrachia</taxon>
        <taxon>Hyloidea</taxon>
        <taxon>Dendrobatidae</taxon>
        <taxon>Dendrobatinae</taxon>
        <taxon>Ranitomeya</taxon>
    </lineage>
</organism>
<keyword evidence="1" id="KW-0880">Kelch repeat</keyword>
<dbReference type="InterPro" id="IPR030608">
    <property type="entry name" value="KLHL10_BTB/POZ"/>
</dbReference>
<dbReference type="InterPro" id="IPR017096">
    <property type="entry name" value="BTB-kelch_protein"/>
</dbReference>
<dbReference type="Gene3D" id="2.120.10.80">
    <property type="entry name" value="Kelch-type beta propeller"/>
    <property type="match status" value="1"/>
</dbReference>
<dbReference type="PANTHER" id="PTHR24412:SF172">
    <property type="entry name" value="KELCH-LIKE PROTEIN 10"/>
    <property type="match status" value="1"/>
</dbReference>
<dbReference type="SMART" id="SM00875">
    <property type="entry name" value="BACK"/>
    <property type="match status" value="1"/>
</dbReference>
<dbReference type="SMART" id="SM00225">
    <property type="entry name" value="BTB"/>
    <property type="match status" value="1"/>
</dbReference>
<dbReference type="Pfam" id="PF07707">
    <property type="entry name" value="BACK"/>
    <property type="match status" value="1"/>
</dbReference>
<evidence type="ECO:0000259" key="3">
    <source>
        <dbReference type="PROSITE" id="PS50097"/>
    </source>
</evidence>
<dbReference type="EMBL" id="CAUEEQ010034692">
    <property type="protein sequence ID" value="CAJ0952264.1"/>
    <property type="molecule type" value="Genomic_DNA"/>
</dbReference>
<dbReference type="SUPFAM" id="SSF54695">
    <property type="entry name" value="POZ domain"/>
    <property type="match status" value="1"/>
</dbReference>
<dbReference type="SUPFAM" id="SSF117281">
    <property type="entry name" value="Kelch motif"/>
    <property type="match status" value="1"/>
</dbReference>
<keyword evidence="2" id="KW-0677">Repeat</keyword>
<dbReference type="Pfam" id="PF01344">
    <property type="entry name" value="Kelch_1"/>
    <property type="match status" value="3"/>
</dbReference>
<dbReference type="InterPro" id="IPR011333">
    <property type="entry name" value="SKP1/BTB/POZ_sf"/>
</dbReference>
<dbReference type="Gene3D" id="1.25.40.420">
    <property type="match status" value="1"/>
</dbReference>
<feature type="domain" description="BTB" evidence="3">
    <location>
        <begin position="23"/>
        <end position="90"/>
    </location>
</feature>
<dbReference type="SMART" id="SM00612">
    <property type="entry name" value="Kelch"/>
    <property type="match status" value="4"/>
</dbReference>
<dbReference type="InterPro" id="IPR011705">
    <property type="entry name" value="BACK"/>
</dbReference>
<evidence type="ECO:0000256" key="2">
    <source>
        <dbReference type="ARBA" id="ARBA00022737"/>
    </source>
</evidence>
<dbReference type="Proteomes" id="UP001176940">
    <property type="component" value="Unassembled WGS sequence"/>
</dbReference>
<reference evidence="4" key="1">
    <citation type="submission" date="2023-07" db="EMBL/GenBank/DDBJ databases">
        <authorList>
            <person name="Stuckert A."/>
        </authorList>
    </citation>
    <scope>NUCLEOTIDE SEQUENCE</scope>
</reference>
<evidence type="ECO:0000256" key="1">
    <source>
        <dbReference type="ARBA" id="ARBA00022441"/>
    </source>
</evidence>
<accession>A0ABN9LW19</accession>
<evidence type="ECO:0000313" key="4">
    <source>
        <dbReference type="EMBL" id="CAJ0952264.1"/>
    </source>
</evidence>